<dbReference type="AlphaFoldDB" id="A0A1F8BI61"/>
<evidence type="ECO:0008006" key="3">
    <source>
        <dbReference type="Google" id="ProtNLM"/>
    </source>
</evidence>
<accession>A0A1F8BI61</accession>
<protein>
    <recommendedName>
        <fullName evidence="3">BrnT family toxin</fullName>
    </recommendedName>
</protein>
<name>A0A1F8BI61_9BACT</name>
<sequence>MVVDKKVVEFEWDKGNIGKNKKHSVEDNEAEEPFFDENKVVQRDLLHSIKEDRFILLGKTRKGRLLYVVFTKRKSRIRIISVRDINKKEVHLYEKAA</sequence>
<dbReference type="InterPro" id="IPR038573">
    <property type="entry name" value="BrnT_sf"/>
</dbReference>
<dbReference type="Pfam" id="PF04365">
    <property type="entry name" value="BrnT_toxin"/>
    <property type="match status" value="1"/>
</dbReference>
<evidence type="ECO:0000313" key="2">
    <source>
        <dbReference type="Proteomes" id="UP000176725"/>
    </source>
</evidence>
<dbReference type="Proteomes" id="UP000176725">
    <property type="component" value="Unassembled WGS sequence"/>
</dbReference>
<gene>
    <name evidence="1" type="ORF">A2893_02040</name>
</gene>
<dbReference type="InterPro" id="IPR007460">
    <property type="entry name" value="BrnT_toxin"/>
</dbReference>
<reference evidence="1 2" key="1">
    <citation type="journal article" date="2016" name="Nat. Commun.">
        <title>Thousands of microbial genomes shed light on interconnected biogeochemical processes in an aquifer system.</title>
        <authorList>
            <person name="Anantharaman K."/>
            <person name="Brown C.T."/>
            <person name="Hug L.A."/>
            <person name="Sharon I."/>
            <person name="Castelle C.J."/>
            <person name="Probst A.J."/>
            <person name="Thomas B.C."/>
            <person name="Singh A."/>
            <person name="Wilkins M.J."/>
            <person name="Karaoz U."/>
            <person name="Brodie E.L."/>
            <person name="Williams K.H."/>
            <person name="Hubbard S.S."/>
            <person name="Banfield J.F."/>
        </authorList>
    </citation>
    <scope>NUCLEOTIDE SEQUENCE [LARGE SCALE GENOMIC DNA]</scope>
</reference>
<dbReference type="STRING" id="1802521.A2893_02040"/>
<evidence type="ECO:0000313" key="1">
    <source>
        <dbReference type="EMBL" id="OGM63741.1"/>
    </source>
</evidence>
<proteinExistence type="predicted"/>
<organism evidence="1 2">
    <name type="scientific">Candidatus Woesebacteria bacterium RIFCSPLOWO2_01_FULL_39_25</name>
    <dbReference type="NCBI Taxonomy" id="1802521"/>
    <lineage>
        <taxon>Bacteria</taxon>
        <taxon>Candidatus Woeseibacteriota</taxon>
    </lineage>
</organism>
<dbReference type="EMBL" id="MGHH01000015">
    <property type="protein sequence ID" value="OGM63741.1"/>
    <property type="molecule type" value="Genomic_DNA"/>
</dbReference>
<comment type="caution">
    <text evidence="1">The sequence shown here is derived from an EMBL/GenBank/DDBJ whole genome shotgun (WGS) entry which is preliminary data.</text>
</comment>
<dbReference type="Gene3D" id="3.10.450.530">
    <property type="entry name" value="Ribonuclease toxin, BrnT, of type II toxin-antitoxin system"/>
    <property type="match status" value="1"/>
</dbReference>